<accession>A0A6S7K6G8</accession>
<comment type="caution">
    <text evidence="1">The sequence shown here is derived from an EMBL/GenBank/DDBJ whole genome shotgun (WGS) entry which is preliminary data.</text>
</comment>
<protein>
    <submittedName>
        <fullName evidence="1">Uncharacterized protein</fullName>
    </submittedName>
</protein>
<proteinExistence type="predicted"/>
<gene>
    <name evidence="1" type="ORF">PACLA_8A024796</name>
</gene>
<dbReference type="EMBL" id="CACRXK020012721">
    <property type="protein sequence ID" value="CAB4023863.1"/>
    <property type="molecule type" value="Genomic_DNA"/>
</dbReference>
<dbReference type="PANTHER" id="PTHR34261:SF1">
    <property type="entry name" value="TUBULIN POLYMERIZATION-PROMOTING PROTEIN"/>
    <property type="match status" value="1"/>
</dbReference>
<dbReference type="AlphaFoldDB" id="A0A6S7K6G8"/>
<evidence type="ECO:0000313" key="1">
    <source>
        <dbReference type="EMBL" id="CAB4023863.1"/>
    </source>
</evidence>
<sequence length="209" mass="23521">MTGVKLAKAFGFLFMMVIVCSKQIPEEQHSTYPATDEAHFTSHEYHDQDLKVNVGERLIRAAAQPVDYQGGATIDNRQVLFHLNTDAQIANRNDLKKITREKRNDLDQFMGMIKANEIFTRNAGTLRNSPAKHFRLDMQGMVKRNGRDYHNMQVQMNGKRSGSSTYANVLVPKDANGFLADRVIRRAFYDSSNGNAAVTLEIGNKVVQG</sequence>
<dbReference type="InterPro" id="IPR053358">
    <property type="entry name" value="Diff-assoc_signaling"/>
</dbReference>
<name>A0A6S7K6G8_PARCT</name>
<reference evidence="1" key="1">
    <citation type="submission" date="2020-04" db="EMBL/GenBank/DDBJ databases">
        <authorList>
            <person name="Alioto T."/>
            <person name="Alioto T."/>
            <person name="Gomez Garrido J."/>
        </authorList>
    </citation>
    <scope>NUCLEOTIDE SEQUENCE</scope>
    <source>
        <strain evidence="1">A484AB</strain>
    </source>
</reference>
<evidence type="ECO:0000313" key="2">
    <source>
        <dbReference type="Proteomes" id="UP001152795"/>
    </source>
</evidence>
<keyword evidence="2" id="KW-1185">Reference proteome</keyword>
<dbReference type="PANTHER" id="PTHR34261">
    <property type="entry name" value="APC REGULATOR OF WNT-SIGNALING PATHWAY-RELATED"/>
    <property type="match status" value="1"/>
</dbReference>
<dbReference type="Proteomes" id="UP001152795">
    <property type="component" value="Unassembled WGS sequence"/>
</dbReference>
<organism evidence="1 2">
    <name type="scientific">Paramuricea clavata</name>
    <name type="common">Red gorgonian</name>
    <name type="synonym">Violescent sea-whip</name>
    <dbReference type="NCBI Taxonomy" id="317549"/>
    <lineage>
        <taxon>Eukaryota</taxon>
        <taxon>Metazoa</taxon>
        <taxon>Cnidaria</taxon>
        <taxon>Anthozoa</taxon>
        <taxon>Octocorallia</taxon>
        <taxon>Malacalcyonacea</taxon>
        <taxon>Plexauridae</taxon>
        <taxon>Paramuricea</taxon>
    </lineage>
</organism>